<keyword evidence="11 13" id="KW-0408">Iron</keyword>
<keyword evidence="7 13" id="KW-0812">Transmembrane</keyword>
<protein>
    <submittedName>
        <fullName evidence="14">Cytochrome ubiquinol oxidase subunit I</fullName>
    </submittedName>
</protein>
<evidence type="ECO:0000256" key="3">
    <source>
        <dbReference type="ARBA" id="ARBA00022448"/>
    </source>
</evidence>
<evidence type="ECO:0000256" key="9">
    <source>
        <dbReference type="ARBA" id="ARBA00022982"/>
    </source>
</evidence>
<dbReference type="GO" id="GO:0009055">
    <property type="term" value="F:electron transfer activity"/>
    <property type="evidence" value="ECO:0007669"/>
    <property type="project" value="UniProtKB-UniRule"/>
</dbReference>
<evidence type="ECO:0000313" key="14">
    <source>
        <dbReference type="EMBL" id="TKJ42161.1"/>
    </source>
</evidence>
<dbReference type="PANTHER" id="PTHR30365">
    <property type="entry name" value="CYTOCHROME D UBIQUINOL OXIDASE"/>
    <property type="match status" value="1"/>
</dbReference>
<evidence type="ECO:0000256" key="7">
    <source>
        <dbReference type="ARBA" id="ARBA00022692"/>
    </source>
</evidence>
<feature type="transmembrane region" description="Helical" evidence="13">
    <location>
        <begin position="322"/>
        <end position="343"/>
    </location>
</feature>
<keyword evidence="8 13" id="KW-0479">Metal-binding</keyword>
<keyword evidence="12 13" id="KW-0472">Membrane</keyword>
<accession>A0A532V4N4</accession>
<keyword evidence="5" id="KW-0997">Cell inner membrane</keyword>
<feature type="transmembrane region" description="Helical" evidence="13">
    <location>
        <begin position="53"/>
        <end position="70"/>
    </location>
</feature>
<dbReference type="Proteomes" id="UP000319619">
    <property type="component" value="Unassembled WGS sequence"/>
</dbReference>
<feature type="transmembrane region" description="Helical" evidence="13">
    <location>
        <begin position="355"/>
        <end position="374"/>
    </location>
</feature>
<evidence type="ECO:0000256" key="2">
    <source>
        <dbReference type="ARBA" id="ARBA00009819"/>
    </source>
</evidence>
<dbReference type="InterPro" id="IPR002585">
    <property type="entry name" value="Cyt-d_ubiquinol_oxidase_su_1"/>
</dbReference>
<feature type="transmembrane region" description="Helical" evidence="13">
    <location>
        <begin position="217"/>
        <end position="237"/>
    </location>
</feature>
<keyword evidence="9 13" id="KW-0249">Electron transport</keyword>
<organism evidence="14 15">
    <name type="scientific">candidate division LCP-89 bacterium B3_LCP</name>
    <dbReference type="NCBI Taxonomy" id="2012998"/>
    <lineage>
        <taxon>Bacteria</taxon>
        <taxon>Pseudomonadati</taxon>
        <taxon>Bacteria division LCP-89</taxon>
    </lineage>
</organism>
<proteinExistence type="inferred from homology"/>
<evidence type="ECO:0000256" key="11">
    <source>
        <dbReference type="ARBA" id="ARBA00023004"/>
    </source>
</evidence>
<gene>
    <name evidence="14" type="ORF">CEE37_00350</name>
</gene>
<name>A0A532V4N4_UNCL8</name>
<feature type="transmembrane region" description="Helical" evidence="13">
    <location>
        <begin position="181"/>
        <end position="205"/>
    </location>
</feature>
<feature type="transmembrane region" description="Helical" evidence="13">
    <location>
        <begin position="90"/>
        <end position="115"/>
    </location>
</feature>
<comment type="similarity">
    <text evidence="2 13">Belongs to the cytochrome ubiquinol oxidase subunit 1 family.</text>
</comment>
<dbReference type="PIRSF" id="PIRSF006446">
    <property type="entry name" value="Cyt_quinol_oxidase_1"/>
    <property type="match status" value="1"/>
</dbReference>
<evidence type="ECO:0000256" key="5">
    <source>
        <dbReference type="ARBA" id="ARBA00022519"/>
    </source>
</evidence>
<dbReference type="GO" id="GO:0046872">
    <property type="term" value="F:metal ion binding"/>
    <property type="evidence" value="ECO:0007669"/>
    <property type="project" value="UniProtKB-UniRule"/>
</dbReference>
<evidence type="ECO:0000313" key="15">
    <source>
        <dbReference type="Proteomes" id="UP000319619"/>
    </source>
</evidence>
<sequence length="445" mass="50400">MDVLILSRLQFAVASMFHFLFVPLTLGLSILLAIMEWKYVRTGDEEYKRMVKFWGRLFVINFVIGVLTGITLEFQFGTNWSKYSEYVGDIFGSLLAIESTLAFFLESSFLAVWIFGWDRVSKRLHAWSITIVAIASNVSAFWILAANAWMQNPVGYTIRNGRAELTDFFAVITQKLVFLEFLHVVSGAYILGGFFVMGISAYHLLKKQNIDFFTRSFRMALAFSMVFSILEVVNGHFSGNYVAEHQPAKLAAMESHWETQTYAPMALLTIPDEENERNLVELIKIPGILSFLAFNNLAAEVTGLKDIPKDERPPVALTFYPFRIMVLLGCLFPLLSIFGWIWRKKLIDHTRFLRIMLYAIPLPYLAIEMGWMVAEVGRQPWIVYGIMKTSDAVSPIAGSQVMVTLIAFTVLYSLLGIVDFLLLARIARKGPQGIEAASTGKEVRI</sequence>
<evidence type="ECO:0000256" key="8">
    <source>
        <dbReference type="ARBA" id="ARBA00022723"/>
    </source>
</evidence>
<dbReference type="PANTHER" id="PTHR30365:SF0">
    <property type="entry name" value="CYTOCHROME BD-I UBIQUINOL OXIDASE SUBUNIT 1"/>
    <property type="match status" value="1"/>
</dbReference>
<dbReference type="AlphaFoldDB" id="A0A532V4N4"/>
<feature type="transmembrane region" description="Helical" evidence="13">
    <location>
        <begin position="401"/>
        <end position="424"/>
    </location>
</feature>
<dbReference type="GO" id="GO:0016682">
    <property type="term" value="F:oxidoreductase activity, acting on diphenols and related substances as donors, oxygen as acceptor"/>
    <property type="evidence" value="ECO:0007669"/>
    <property type="project" value="TreeGrafter"/>
</dbReference>
<comment type="caution">
    <text evidence="14">The sequence shown here is derived from an EMBL/GenBank/DDBJ whole genome shotgun (WGS) entry which is preliminary data.</text>
</comment>
<evidence type="ECO:0000256" key="4">
    <source>
        <dbReference type="ARBA" id="ARBA00022475"/>
    </source>
</evidence>
<evidence type="ECO:0000256" key="10">
    <source>
        <dbReference type="ARBA" id="ARBA00022989"/>
    </source>
</evidence>
<dbReference type="GO" id="GO:0019646">
    <property type="term" value="P:aerobic electron transport chain"/>
    <property type="evidence" value="ECO:0007669"/>
    <property type="project" value="InterPro"/>
</dbReference>
<evidence type="ECO:0000256" key="12">
    <source>
        <dbReference type="ARBA" id="ARBA00023136"/>
    </source>
</evidence>
<dbReference type="GO" id="GO:0070069">
    <property type="term" value="C:cytochrome complex"/>
    <property type="evidence" value="ECO:0007669"/>
    <property type="project" value="UniProtKB-UniRule"/>
</dbReference>
<dbReference type="GO" id="GO:0020037">
    <property type="term" value="F:heme binding"/>
    <property type="evidence" value="ECO:0007669"/>
    <property type="project" value="TreeGrafter"/>
</dbReference>
<reference evidence="14 15" key="1">
    <citation type="submission" date="2017-06" db="EMBL/GenBank/DDBJ databases">
        <title>Novel microbial phyla capable of carbon fixation and sulfur reduction in deep-sea sediments.</title>
        <authorList>
            <person name="Huang J."/>
            <person name="Baker B."/>
            <person name="Wang Y."/>
        </authorList>
    </citation>
    <scope>NUCLEOTIDE SEQUENCE [LARGE SCALE GENOMIC DNA]</scope>
    <source>
        <strain evidence="14">B3_LCP</strain>
    </source>
</reference>
<comment type="subcellular location">
    <subcellularLocation>
        <location evidence="1">Cell inner membrane</location>
        <topology evidence="1">Multi-pass membrane protein</topology>
    </subcellularLocation>
</comment>
<evidence type="ECO:0000256" key="1">
    <source>
        <dbReference type="ARBA" id="ARBA00004429"/>
    </source>
</evidence>
<evidence type="ECO:0000256" key="6">
    <source>
        <dbReference type="ARBA" id="ARBA00022617"/>
    </source>
</evidence>
<dbReference type="Pfam" id="PF01654">
    <property type="entry name" value="Cyt_bd_oxida_I"/>
    <property type="match status" value="1"/>
</dbReference>
<keyword evidence="10 13" id="KW-1133">Transmembrane helix</keyword>
<dbReference type="EMBL" id="NJBN01000001">
    <property type="protein sequence ID" value="TKJ42161.1"/>
    <property type="molecule type" value="Genomic_DNA"/>
</dbReference>
<feature type="transmembrane region" description="Helical" evidence="13">
    <location>
        <begin position="12"/>
        <end position="33"/>
    </location>
</feature>
<keyword evidence="4 13" id="KW-1003">Cell membrane</keyword>
<evidence type="ECO:0000256" key="13">
    <source>
        <dbReference type="PIRNR" id="PIRNR006446"/>
    </source>
</evidence>
<feature type="transmembrane region" description="Helical" evidence="13">
    <location>
        <begin position="127"/>
        <end position="150"/>
    </location>
</feature>
<keyword evidence="3 13" id="KW-0813">Transport</keyword>
<dbReference type="GO" id="GO:0005886">
    <property type="term" value="C:plasma membrane"/>
    <property type="evidence" value="ECO:0007669"/>
    <property type="project" value="UniProtKB-SubCell"/>
</dbReference>
<keyword evidence="6 13" id="KW-0349">Heme</keyword>